<dbReference type="GO" id="GO:0043831">
    <property type="term" value="F:thiosulfate dehydrogenase (quinone) activity"/>
    <property type="evidence" value="ECO:0007669"/>
    <property type="project" value="UniProtKB-EC"/>
</dbReference>
<evidence type="ECO:0000313" key="7">
    <source>
        <dbReference type="Proteomes" id="UP001232245"/>
    </source>
</evidence>
<dbReference type="Proteomes" id="UP001232245">
    <property type="component" value="Unassembled WGS sequence"/>
</dbReference>
<proteinExistence type="predicted"/>
<feature type="transmembrane region" description="Helical" evidence="5">
    <location>
        <begin position="120"/>
        <end position="140"/>
    </location>
</feature>
<keyword evidence="7" id="KW-1185">Reference proteome</keyword>
<dbReference type="InterPro" id="IPR032808">
    <property type="entry name" value="DoxX"/>
</dbReference>
<keyword evidence="2 5" id="KW-0812">Transmembrane</keyword>
<dbReference type="EMBL" id="JAUSTZ010000001">
    <property type="protein sequence ID" value="MDQ0223818.1"/>
    <property type="molecule type" value="Genomic_DNA"/>
</dbReference>
<sequence length="176" mass="19397">MKWWENEKVSIIWTVLRVWLGIQWIEAGWHKVADGFDAGGFVQGAIGKATGDNPAVQGWYANFLEGFALPNIKLFNVLIPWGEVLVGIGLIVGVATIPALIAGAFMNLNFLLAGTVSTNPILFTAAIILLFVGKGAYIWGGDRFLVPYVKQRFFNKDHHQVNNPKQGGKQKKAIVY</sequence>
<gene>
    <name evidence="6" type="ORF">J2S02_000140</name>
</gene>
<name>A0ABT9YWX8_9BACI</name>
<evidence type="ECO:0000256" key="4">
    <source>
        <dbReference type="ARBA" id="ARBA00023136"/>
    </source>
</evidence>
<evidence type="ECO:0000313" key="6">
    <source>
        <dbReference type="EMBL" id="MDQ0223818.1"/>
    </source>
</evidence>
<evidence type="ECO:0000256" key="5">
    <source>
        <dbReference type="SAM" id="Phobius"/>
    </source>
</evidence>
<reference evidence="6 7" key="1">
    <citation type="submission" date="2023-07" db="EMBL/GenBank/DDBJ databases">
        <title>Genomic Encyclopedia of Type Strains, Phase IV (KMG-IV): sequencing the most valuable type-strain genomes for metagenomic binning, comparative biology and taxonomic classification.</title>
        <authorList>
            <person name="Goeker M."/>
        </authorList>
    </citation>
    <scope>NUCLEOTIDE SEQUENCE [LARGE SCALE GENOMIC DNA]</scope>
    <source>
        <strain evidence="6 7">DSM 17723</strain>
    </source>
</reference>
<organism evidence="6 7">
    <name type="scientific">Metabacillus niabensis</name>
    <dbReference type="NCBI Taxonomy" id="324854"/>
    <lineage>
        <taxon>Bacteria</taxon>
        <taxon>Bacillati</taxon>
        <taxon>Bacillota</taxon>
        <taxon>Bacilli</taxon>
        <taxon>Bacillales</taxon>
        <taxon>Bacillaceae</taxon>
        <taxon>Metabacillus</taxon>
    </lineage>
</organism>
<dbReference type="EC" id="1.8.5.2" evidence="6"/>
<dbReference type="PANTHER" id="PTHR39157:SF1">
    <property type="entry name" value="DOXX FAMILY PROTEIN"/>
    <property type="match status" value="1"/>
</dbReference>
<protein>
    <submittedName>
        <fullName evidence="6">Thiosulfate dehydrogenase [quinone] large subunit</fullName>
        <ecNumber evidence="6">1.8.5.2</ecNumber>
    </submittedName>
</protein>
<dbReference type="PANTHER" id="PTHR39157">
    <property type="entry name" value="INTEGRAL MEMBRANE PROTEIN-RELATED"/>
    <property type="match status" value="1"/>
</dbReference>
<dbReference type="RefSeq" id="WP_174881743.1">
    <property type="nucleotide sequence ID" value="NZ_CADEPK010000421.1"/>
</dbReference>
<comment type="caution">
    <text evidence="6">The sequence shown here is derived from an EMBL/GenBank/DDBJ whole genome shotgun (WGS) entry which is preliminary data.</text>
</comment>
<keyword evidence="4 5" id="KW-0472">Membrane</keyword>
<evidence type="ECO:0000256" key="3">
    <source>
        <dbReference type="ARBA" id="ARBA00022989"/>
    </source>
</evidence>
<keyword evidence="3 5" id="KW-1133">Transmembrane helix</keyword>
<keyword evidence="6" id="KW-0560">Oxidoreductase</keyword>
<feature type="transmembrane region" description="Helical" evidence="5">
    <location>
        <begin position="84"/>
        <end position="108"/>
    </location>
</feature>
<accession>A0ABT9YWX8</accession>
<comment type="subcellular location">
    <subcellularLocation>
        <location evidence="1">Membrane</location>
        <topology evidence="1">Multi-pass membrane protein</topology>
    </subcellularLocation>
</comment>
<evidence type="ECO:0000256" key="2">
    <source>
        <dbReference type="ARBA" id="ARBA00022692"/>
    </source>
</evidence>
<dbReference type="Pfam" id="PF07681">
    <property type="entry name" value="DoxX"/>
    <property type="match status" value="1"/>
</dbReference>
<evidence type="ECO:0000256" key="1">
    <source>
        <dbReference type="ARBA" id="ARBA00004141"/>
    </source>
</evidence>